<evidence type="ECO:0000313" key="2">
    <source>
        <dbReference type="EMBL" id="QSG14093.1"/>
    </source>
</evidence>
<gene>
    <name evidence="2" type="ORF">HSEST_0546</name>
</gene>
<dbReference type="Proteomes" id="UP000663292">
    <property type="component" value="Chromosome"/>
</dbReference>
<dbReference type="Gene3D" id="1.10.10.10">
    <property type="entry name" value="Winged helix-like DNA-binding domain superfamily/Winged helix DNA-binding domain"/>
    <property type="match status" value="1"/>
</dbReference>
<keyword evidence="3" id="KW-1185">Reference proteome</keyword>
<dbReference type="GeneID" id="68857184"/>
<reference evidence="2 3" key="1">
    <citation type="submission" date="2020-11" db="EMBL/GenBank/DDBJ databases">
        <title>Carbohydrate-dependent, anaerobic sulfur respiration: A novel catabolism in halophilic archaea.</title>
        <authorList>
            <person name="Sorokin D.Y."/>
            <person name="Messina E."/>
            <person name="Smedile F."/>
            <person name="La Cono V."/>
            <person name="Hallsworth J.E."/>
            <person name="Yakimov M.M."/>
        </authorList>
    </citation>
    <scope>NUCLEOTIDE SEQUENCE [LARGE SCALE GENOMIC DNA]</scope>
    <source>
        <strain evidence="2 3">HSR-Est</strain>
    </source>
</reference>
<dbReference type="EMBL" id="CP064791">
    <property type="protein sequence ID" value="QSG14093.1"/>
    <property type="molecule type" value="Genomic_DNA"/>
</dbReference>
<name>A0A897NTI7_9EURY</name>
<dbReference type="RefSeq" id="WP_229122037.1">
    <property type="nucleotide sequence ID" value="NZ_CP064791.1"/>
</dbReference>
<dbReference type="InterPro" id="IPR036388">
    <property type="entry name" value="WH-like_DNA-bd_sf"/>
</dbReference>
<protein>
    <recommendedName>
        <fullName evidence="1">DUF7123 domain-containing protein</fullName>
    </recommendedName>
</protein>
<evidence type="ECO:0000259" key="1">
    <source>
        <dbReference type="Pfam" id="PF23438"/>
    </source>
</evidence>
<evidence type="ECO:0000313" key="3">
    <source>
        <dbReference type="Proteomes" id="UP000663292"/>
    </source>
</evidence>
<feature type="domain" description="DUF7123" evidence="1">
    <location>
        <begin position="5"/>
        <end position="84"/>
    </location>
</feature>
<dbReference type="InterPro" id="IPR055547">
    <property type="entry name" value="DUF7123"/>
</dbReference>
<dbReference type="AlphaFoldDB" id="A0A897NTI7"/>
<accession>A0A897NTI7</accession>
<sequence>MSATARQHGSGTTQTTLTDKQRAILEYLREHADSQTYFKSRLIGEELDMSAKEVGTNMKPLQEGEFDIDVEKWGYSSSTTWMVTA</sequence>
<dbReference type="Pfam" id="PF23438">
    <property type="entry name" value="DUF7123"/>
    <property type="match status" value="1"/>
</dbReference>
<proteinExistence type="predicted"/>
<organism evidence="2 3">
    <name type="scientific">Halapricum desulfuricans</name>
    <dbReference type="NCBI Taxonomy" id="2841257"/>
    <lineage>
        <taxon>Archaea</taxon>
        <taxon>Methanobacteriati</taxon>
        <taxon>Methanobacteriota</taxon>
        <taxon>Stenosarchaea group</taxon>
        <taxon>Halobacteria</taxon>
        <taxon>Halobacteriales</taxon>
        <taxon>Haloarculaceae</taxon>
        <taxon>Halapricum</taxon>
    </lineage>
</organism>